<dbReference type="Pfam" id="PF00255">
    <property type="entry name" value="GSHPx"/>
    <property type="match status" value="1"/>
</dbReference>
<keyword evidence="3 5" id="KW-0560">Oxidoreductase</keyword>
<dbReference type="Proteomes" id="UP000233597">
    <property type="component" value="Unassembled WGS sequence"/>
</dbReference>
<dbReference type="PRINTS" id="PR01011">
    <property type="entry name" value="GLUTPROXDASE"/>
</dbReference>
<proteinExistence type="inferred from homology"/>
<dbReference type="PROSITE" id="PS51355">
    <property type="entry name" value="GLUTATHIONE_PEROXID_3"/>
    <property type="match status" value="1"/>
</dbReference>
<feature type="chain" id="PRO_5014982064" description="Glutathione peroxidase" evidence="6">
    <location>
        <begin position="25"/>
        <end position="188"/>
    </location>
</feature>
<comment type="caution">
    <text evidence="7">The sequence shown here is derived from an EMBL/GenBank/DDBJ whole genome shotgun (WGS) entry which is preliminary data.</text>
</comment>
<reference evidence="7 8" key="1">
    <citation type="submission" date="2017-09" db="EMBL/GenBank/DDBJ databases">
        <title>Biodiversity and function of Thalassospira species in the particle-attached aromatic-hydrocarbon-degrading consortia from the surface seawater of the South China Sea.</title>
        <authorList>
            <person name="Dong C."/>
            <person name="Liu R."/>
            <person name="Shao Z."/>
        </authorList>
    </citation>
    <scope>NUCLEOTIDE SEQUENCE [LARGE SCALE GENOMIC DNA]</scope>
    <source>
        <strain evidence="7 8">CSC1P2</strain>
    </source>
</reference>
<sequence length="188" mass="20728">MSLRIKKLLLVATLVLAGTLPAQGGEMTSAYDFDFQSIEGEALPLQSYAGKAVLIVNTASFCGFTPQYEGLESLWQKRRDDGLIVLGVPSGDFGGQEFKDNQEIADFCTTSFNIDFPLTSRQSVRGDDAHPFYKWARDELGPEQAPKWNFHKYLVGRDGRLIASFSSSVTPADDKLQKAITQALAEKL</sequence>
<dbReference type="PIRSF" id="PIRSF000303">
    <property type="entry name" value="Glutathion_perox"/>
    <property type="match status" value="1"/>
</dbReference>
<feature type="signal peptide" evidence="6">
    <location>
        <begin position="1"/>
        <end position="24"/>
    </location>
</feature>
<evidence type="ECO:0000256" key="4">
    <source>
        <dbReference type="PIRSR" id="PIRSR000303-1"/>
    </source>
</evidence>
<organism evidence="7 8">
    <name type="scientific">Thalassospira marina</name>
    <dbReference type="NCBI Taxonomy" id="2048283"/>
    <lineage>
        <taxon>Bacteria</taxon>
        <taxon>Pseudomonadati</taxon>
        <taxon>Pseudomonadota</taxon>
        <taxon>Alphaproteobacteria</taxon>
        <taxon>Rhodospirillales</taxon>
        <taxon>Thalassospiraceae</taxon>
        <taxon>Thalassospira</taxon>
    </lineage>
</organism>
<keyword evidence="2 5" id="KW-0575">Peroxidase</keyword>
<dbReference type="InterPro" id="IPR029759">
    <property type="entry name" value="GPX_AS"/>
</dbReference>
<dbReference type="OrthoDB" id="9785502at2"/>
<feature type="active site" evidence="4">
    <location>
        <position position="62"/>
    </location>
</feature>
<evidence type="ECO:0000256" key="5">
    <source>
        <dbReference type="RuleBase" id="RU000499"/>
    </source>
</evidence>
<keyword evidence="6" id="KW-0732">Signal</keyword>
<dbReference type="Gene3D" id="3.40.30.10">
    <property type="entry name" value="Glutaredoxin"/>
    <property type="match status" value="1"/>
</dbReference>
<dbReference type="AlphaFoldDB" id="A0A2N3KJH8"/>
<dbReference type="GO" id="GO:0004601">
    <property type="term" value="F:peroxidase activity"/>
    <property type="evidence" value="ECO:0007669"/>
    <property type="project" value="UniProtKB-KW"/>
</dbReference>
<dbReference type="PANTHER" id="PTHR11592">
    <property type="entry name" value="GLUTATHIONE PEROXIDASE"/>
    <property type="match status" value="1"/>
</dbReference>
<dbReference type="EMBL" id="NWTK01000015">
    <property type="protein sequence ID" value="PKR50656.1"/>
    <property type="molecule type" value="Genomic_DNA"/>
</dbReference>
<gene>
    <name evidence="7" type="ORF">COO20_19615</name>
</gene>
<dbReference type="PROSITE" id="PS00460">
    <property type="entry name" value="GLUTATHIONE_PEROXID_1"/>
    <property type="match status" value="1"/>
</dbReference>
<evidence type="ECO:0000256" key="6">
    <source>
        <dbReference type="SAM" id="SignalP"/>
    </source>
</evidence>
<evidence type="ECO:0000313" key="7">
    <source>
        <dbReference type="EMBL" id="PKR50656.1"/>
    </source>
</evidence>
<dbReference type="RefSeq" id="WP_101269677.1">
    <property type="nucleotide sequence ID" value="NZ_NWTK01000015.1"/>
</dbReference>
<name>A0A2N3KJH8_9PROT</name>
<accession>A0A2N3KJH8</accession>
<dbReference type="SUPFAM" id="SSF52833">
    <property type="entry name" value="Thioredoxin-like"/>
    <property type="match status" value="1"/>
</dbReference>
<dbReference type="InterPro" id="IPR036249">
    <property type="entry name" value="Thioredoxin-like_sf"/>
</dbReference>
<dbReference type="CDD" id="cd00340">
    <property type="entry name" value="GSH_Peroxidase"/>
    <property type="match status" value="1"/>
</dbReference>
<evidence type="ECO:0000256" key="3">
    <source>
        <dbReference type="ARBA" id="ARBA00023002"/>
    </source>
</evidence>
<comment type="similarity">
    <text evidence="1 5">Belongs to the glutathione peroxidase family.</text>
</comment>
<evidence type="ECO:0000256" key="1">
    <source>
        <dbReference type="ARBA" id="ARBA00006926"/>
    </source>
</evidence>
<dbReference type="GO" id="GO:0034599">
    <property type="term" value="P:cellular response to oxidative stress"/>
    <property type="evidence" value="ECO:0007669"/>
    <property type="project" value="TreeGrafter"/>
</dbReference>
<dbReference type="PANTHER" id="PTHR11592:SF44">
    <property type="entry name" value="GLUTATHIONE PEROXIDASE"/>
    <property type="match status" value="1"/>
</dbReference>
<dbReference type="InterPro" id="IPR000889">
    <property type="entry name" value="Glutathione_peroxidase"/>
</dbReference>
<evidence type="ECO:0000256" key="2">
    <source>
        <dbReference type="ARBA" id="ARBA00022559"/>
    </source>
</evidence>
<evidence type="ECO:0000313" key="8">
    <source>
        <dbReference type="Proteomes" id="UP000233597"/>
    </source>
</evidence>
<protein>
    <recommendedName>
        <fullName evidence="5">Glutathione peroxidase</fullName>
    </recommendedName>
</protein>